<name>A0A1M5YG47_9GAMM</name>
<dbReference type="RefSeq" id="WP_067660590.1">
    <property type="nucleotide sequence ID" value="NZ_FQXG01000007.1"/>
</dbReference>
<proteinExistence type="predicted"/>
<dbReference type="PANTHER" id="PTHR39586:SF1">
    <property type="entry name" value="CYTOPLASMIC PROTEIN"/>
    <property type="match status" value="1"/>
</dbReference>
<evidence type="ECO:0000313" key="2">
    <source>
        <dbReference type="EMBL" id="SHI10879.1"/>
    </source>
</evidence>
<evidence type="ECO:0000313" key="3">
    <source>
        <dbReference type="Proteomes" id="UP000184268"/>
    </source>
</evidence>
<dbReference type="Proteomes" id="UP000184268">
    <property type="component" value="Unassembled WGS sequence"/>
</dbReference>
<dbReference type="Gene3D" id="1.20.1440.40">
    <property type="entry name" value="YqcC-like"/>
    <property type="match status" value="1"/>
</dbReference>
<protein>
    <submittedName>
        <fullName evidence="2">tRNA pseudouridine synthase C</fullName>
    </submittedName>
</protein>
<dbReference type="EMBL" id="FQXG01000007">
    <property type="protein sequence ID" value="SHI10879.1"/>
    <property type="molecule type" value="Genomic_DNA"/>
</dbReference>
<accession>A0A1M5YG47</accession>
<dbReference type="STRING" id="299255.SAMN02745129_4198"/>
<keyword evidence="3" id="KW-1185">Reference proteome</keyword>
<dbReference type="InterPro" id="IPR023376">
    <property type="entry name" value="YqcC-like_dom"/>
</dbReference>
<sequence length="112" mass="12361">MHDRHLIHSLLAQLQAALQQAQLWQSSPPSAEALASRQPFACDTLRFEQWVQFLYLPRLQQLMEAGQALPTKVAVAPMAEESWRGRSGLDGVVDLLAQLDRALSQPEGASGD</sequence>
<dbReference type="InterPro" id="IPR007384">
    <property type="entry name" value="UCP006257"/>
</dbReference>
<dbReference type="PANTHER" id="PTHR39586">
    <property type="entry name" value="CYTOPLASMIC PROTEIN-RELATED"/>
    <property type="match status" value="1"/>
</dbReference>
<organism evidence="2 3">
    <name type="scientific">Ferrimonas marina</name>
    <dbReference type="NCBI Taxonomy" id="299255"/>
    <lineage>
        <taxon>Bacteria</taxon>
        <taxon>Pseudomonadati</taxon>
        <taxon>Pseudomonadota</taxon>
        <taxon>Gammaproteobacteria</taxon>
        <taxon>Alteromonadales</taxon>
        <taxon>Ferrimonadaceae</taxon>
        <taxon>Ferrimonas</taxon>
    </lineage>
</organism>
<feature type="domain" description="YqcC-like" evidence="1">
    <location>
        <begin position="8"/>
        <end position="101"/>
    </location>
</feature>
<reference evidence="2 3" key="1">
    <citation type="submission" date="2016-11" db="EMBL/GenBank/DDBJ databases">
        <authorList>
            <person name="Jaros S."/>
            <person name="Januszkiewicz K."/>
            <person name="Wedrychowicz H."/>
        </authorList>
    </citation>
    <scope>NUCLEOTIDE SEQUENCE [LARGE SCALE GENOMIC DNA]</scope>
    <source>
        <strain evidence="2 3">DSM 16917</strain>
    </source>
</reference>
<dbReference type="SUPFAM" id="SSF158452">
    <property type="entry name" value="YqcC-like"/>
    <property type="match status" value="1"/>
</dbReference>
<dbReference type="InterPro" id="IPR036814">
    <property type="entry name" value="YqcC-like_sf"/>
</dbReference>
<dbReference type="Pfam" id="PF04287">
    <property type="entry name" value="DUF446"/>
    <property type="match status" value="1"/>
</dbReference>
<gene>
    <name evidence="2" type="ORF">SAMN02745129_4198</name>
</gene>
<evidence type="ECO:0000259" key="1">
    <source>
        <dbReference type="Pfam" id="PF04287"/>
    </source>
</evidence>
<dbReference type="AlphaFoldDB" id="A0A1M5YG47"/>
<dbReference type="PIRSF" id="PIRSF006257">
    <property type="entry name" value="UCP006257"/>
    <property type="match status" value="1"/>
</dbReference>
<dbReference type="GO" id="GO:0044010">
    <property type="term" value="P:single-species biofilm formation"/>
    <property type="evidence" value="ECO:0007669"/>
    <property type="project" value="TreeGrafter"/>
</dbReference>
<dbReference type="OrthoDB" id="8794567at2"/>